<dbReference type="PANTHER" id="PTHR33577:SF7">
    <property type="entry name" value="HEME HALOPEROXIDASE FAMILY PROFILE DOMAIN-CONTAINING PROTEIN"/>
    <property type="match status" value="1"/>
</dbReference>
<dbReference type="PROSITE" id="PS51405">
    <property type="entry name" value="HEME_HALOPEROXIDASE"/>
    <property type="match status" value="1"/>
</dbReference>
<evidence type="ECO:0000256" key="7">
    <source>
        <dbReference type="ARBA" id="ARBA00025795"/>
    </source>
</evidence>
<evidence type="ECO:0000313" key="11">
    <source>
        <dbReference type="Proteomes" id="UP001174936"/>
    </source>
</evidence>
<evidence type="ECO:0000313" key="10">
    <source>
        <dbReference type="EMBL" id="KAK0638460.1"/>
    </source>
</evidence>
<keyword evidence="6" id="KW-0408">Iron</keyword>
<proteinExistence type="inferred from homology"/>
<dbReference type="InterPro" id="IPR036851">
    <property type="entry name" value="Chloroperoxidase-like_sf"/>
</dbReference>
<dbReference type="InterPro" id="IPR000028">
    <property type="entry name" value="Chloroperoxidase"/>
</dbReference>
<keyword evidence="11" id="KW-1185">Reference proteome</keyword>
<name>A0AA39XSS9_9PEZI</name>
<comment type="cofactor">
    <cofactor evidence="1">
        <name>heme b</name>
        <dbReference type="ChEBI" id="CHEBI:60344"/>
    </cofactor>
</comment>
<evidence type="ECO:0000256" key="8">
    <source>
        <dbReference type="SAM" id="SignalP"/>
    </source>
</evidence>
<dbReference type="PANTHER" id="PTHR33577">
    <property type="entry name" value="STERIGMATOCYSTIN BIOSYNTHESIS PEROXIDASE STCC-RELATED"/>
    <property type="match status" value="1"/>
</dbReference>
<evidence type="ECO:0000256" key="1">
    <source>
        <dbReference type="ARBA" id="ARBA00001970"/>
    </source>
</evidence>
<dbReference type="Gene3D" id="1.10.489.10">
    <property type="entry name" value="Chloroperoxidase-like"/>
    <property type="match status" value="1"/>
</dbReference>
<dbReference type="EMBL" id="JAULSV010000007">
    <property type="protein sequence ID" value="KAK0638460.1"/>
    <property type="molecule type" value="Genomic_DNA"/>
</dbReference>
<dbReference type="AlphaFoldDB" id="A0AA39XSS9"/>
<dbReference type="GO" id="GO:0004601">
    <property type="term" value="F:peroxidase activity"/>
    <property type="evidence" value="ECO:0007669"/>
    <property type="project" value="UniProtKB-KW"/>
</dbReference>
<keyword evidence="5" id="KW-0560">Oxidoreductase</keyword>
<dbReference type="SUPFAM" id="SSF47571">
    <property type="entry name" value="Cloroperoxidase"/>
    <property type="match status" value="1"/>
</dbReference>
<comment type="similarity">
    <text evidence="7">Belongs to the chloroperoxidase family.</text>
</comment>
<sequence length="257" mass="28670">MRTSLAAVMAAIAPVYAGFEEWHPPGPYDVRAPCPMLNTLANHKFLPHTGKDITREATANALFDALNINKTLGGFLFDFALRTSPSPNATTFSLNDLGNHNILEHDASLSRTDAYFGNVLAFNQTIFDETKSYWTDSTVNIEMAAKARHARIQTSMATNPTYELSDLGSSFSFGESVAYVILIGDKDSGTANRSWIEWLFEHEQLPLHLGWKRPPTLFQEDDLSVYMNQIQNITKALEEVSPAARRPGRRSSSHFGW</sequence>
<organism evidence="10 11">
    <name type="scientific">Cercophora newfieldiana</name>
    <dbReference type="NCBI Taxonomy" id="92897"/>
    <lineage>
        <taxon>Eukaryota</taxon>
        <taxon>Fungi</taxon>
        <taxon>Dikarya</taxon>
        <taxon>Ascomycota</taxon>
        <taxon>Pezizomycotina</taxon>
        <taxon>Sordariomycetes</taxon>
        <taxon>Sordariomycetidae</taxon>
        <taxon>Sordariales</taxon>
        <taxon>Lasiosphaeriaceae</taxon>
        <taxon>Cercophora</taxon>
    </lineage>
</organism>
<protein>
    <submittedName>
        <fullName evidence="10">Chloroperoxidase</fullName>
    </submittedName>
</protein>
<feature type="domain" description="Heme haloperoxidase family profile" evidence="9">
    <location>
        <begin position="18"/>
        <end position="229"/>
    </location>
</feature>
<evidence type="ECO:0000256" key="6">
    <source>
        <dbReference type="ARBA" id="ARBA00023004"/>
    </source>
</evidence>
<evidence type="ECO:0000259" key="9">
    <source>
        <dbReference type="PROSITE" id="PS51405"/>
    </source>
</evidence>
<evidence type="ECO:0000256" key="5">
    <source>
        <dbReference type="ARBA" id="ARBA00023002"/>
    </source>
</evidence>
<evidence type="ECO:0000256" key="2">
    <source>
        <dbReference type="ARBA" id="ARBA00022559"/>
    </source>
</evidence>
<keyword evidence="8" id="KW-0732">Signal</keyword>
<keyword evidence="3" id="KW-0349">Heme</keyword>
<reference evidence="10" key="1">
    <citation type="submission" date="2023-06" db="EMBL/GenBank/DDBJ databases">
        <title>Genome-scale phylogeny and comparative genomics of the fungal order Sordariales.</title>
        <authorList>
            <consortium name="Lawrence Berkeley National Laboratory"/>
            <person name="Hensen N."/>
            <person name="Bonometti L."/>
            <person name="Westerberg I."/>
            <person name="Brannstrom I.O."/>
            <person name="Guillou S."/>
            <person name="Cros-Aarteil S."/>
            <person name="Calhoun S."/>
            <person name="Haridas S."/>
            <person name="Kuo A."/>
            <person name="Mondo S."/>
            <person name="Pangilinan J."/>
            <person name="Riley R."/>
            <person name="Labutti K."/>
            <person name="Andreopoulos B."/>
            <person name="Lipzen A."/>
            <person name="Chen C."/>
            <person name="Yanf M."/>
            <person name="Daum C."/>
            <person name="Ng V."/>
            <person name="Clum A."/>
            <person name="Steindorff A."/>
            <person name="Ohm R."/>
            <person name="Martin F."/>
            <person name="Silar P."/>
            <person name="Natvig D."/>
            <person name="Lalanne C."/>
            <person name="Gautier V."/>
            <person name="Ament-Velasquez S.L."/>
            <person name="Kruys A."/>
            <person name="Hutchinson M.I."/>
            <person name="Powell A.J."/>
            <person name="Barry K."/>
            <person name="Miller A.N."/>
            <person name="Grigoriev I.V."/>
            <person name="Debuchy R."/>
            <person name="Gladieux P."/>
            <person name="Thoren M.H."/>
            <person name="Johannesson H."/>
        </authorList>
    </citation>
    <scope>NUCLEOTIDE SEQUENCE</scope>
    <source>
        <strain evidence="10">SMH2532-1</strain>
    </source>
</reference>
<feature type="chain" id="PRO_5041317916" evidence="8">
    <location>
        <begin position="18"/>
        <end position="257"/>
    </location>
</feature>
<dbReference type="GO" id="GO:0046872">
    <property type="term" value="F:metal ion binding"/>
    <property type="evidence" value="ECO:0007669"/>
    <property type="project" value="UniProtKB-KW"/>
</dbReference>
<evidence type="ECO:0000256" key="4">
    <source>
        <dbReference type="ARBA" id="ARBA00022723"/>
    </source>
</evidence>
<evidence type="ECO:0000256" key="3">
    <source>
        <dbReference type="ARBA" id="ARBA00022617"/>
    </source>
</evidence>
<dbReference type="Proteomes" id="UP001174936">
    <property type="component" value="Unassembled WGS sequence"/>
</dbReference>
<accession>A0AA39XSS9</accession>
<dbReference type="Pfam" id="PF01328">
    <property type="entry name" value="Peroxidase_2"/>
    <property type="match status" value="1"/>
</dbReference>
<keyword evidence="4" id="KW-0479">Metal-binding</keyword>
<keyword evidence="2" id="KW-0575">Peroxidase</keyword>
<comment type="caution">
    <text evidence="10">The sequence shown here is derived from an EMBL/GenBank/DDBJ whole genome shotgun (WGS) entry which is preliminary data.</text>
</comment>
<gene>
    <name evidence="10" type="ORF">B0T16DRAFT_516964</name>
</gene>
<feature type="signal peptide" evidence="8">
    <location>
        <begin position="1"/>
        <end position="17"/>
    </location>
</feature>